<proteinExistence type="predicted"/>
<evidence type="ECO:0000313" key="1">
    <source>
        <dbReference type="EMBL" id="KAJ6402971.1"/>
    </source>
</evidence>
<gene>
    <name evidence="1" type="ORF">OIU84_014976</name>
</gene>
<accession>A0AAD6NSK1</accession>
<protein>
    <submittedName>
        <fullName evidence="1">Uncharacterized protein</fullName>
    </submittedName>
</protein>
<sequence>MTLTSVLMLSCMLRMKKHSSETTLPPIRSYQNWGSLQGPLYSR</sequence>
<dbReference type="Proteomes" id="UP001162972">
    <property type="component" value="Chromosome 4"/>
</dbReference>
<dbReference type="AlphaFoldDB" id="A0AAD6NSK1"/>
<dbReference type="EMBL" id="JAPFFJ010000018">
    <property type="protein sequence ID" value="KAJ6402971.1"/>
    <property type="molecule type" value="Genomic_DNA"/>
</dbReference>
<organism evidence="1 2">
    <name type="scientific">Salix udensis</name>
    <dbReference type="NCBI Taxonomy" id="889485"/>
    <lineage>
        <taxon>Eukaryota</taxon>
        <taxon>Viridiplantae</taxon>
        <taxon>Streptophyta</taxon>
        <taxon>Embryophyta</taxon>
        <taxon>Tracheophyta</taxon>
        <taxon>Spermatophyta</taxon>
        <taxon>Magnoliopsida</taxon>
        <taxon>eudicotyledons</taxon>
        <taxon>Gunneridae</taxon>
        <taxon>Pentapetalae</taxon>
        <taxon>rosids</taxon>
        <taxon>fabids</taxon>
        <taxon>Malpighiales</taxon>
        <taxon>Salicaceae</taxon>
        <taxon>Saliceae</taxon>
        <taxon>Salix</taxon>
    </lineage>
</organism>
<comment type="caution">
    <text evidence="1">The sequence shown here is derived from an EMBL/GenBank/DDBJ whole genome shotgun (WGS) entry which is preliminary data.</text>
</comment>
<keyword evidence="2" id="KW-1185">Reference proteome</keyword>
<name>A0AAD6NSK1_9ROSI</name>
<reference evidence="1 2" key="1">
    <citation type="journal article" date="2023" name="Int. J. Mol. Sci.">
        <title>De Novo Assembly and Annotation of 11 Diverse Shrub Willow (Salix) Genomes Reveals Novel Gene Organization in Sex-Linked Regions.</title>
        <authorList>
            <person name="Hyden B."/>
            <person name="Feng K."/>
            <person name="Yates T.B."/>
            <person name="Jawdy S."/>
            <person name="Cereghino C."/>
            <person name="Smart L.B."/>
            <person name="Muchero W."/>
        </authorList>
    </citation>
    <scope>NUCLEOTIDE SEQUENCE [LARGE SCALE GENOMIC DNA]</scope>
    <source>
        <tissue evidence="1">Shoot tip</tissue>
    </source>
</reference>
<evidence type="ECO:0000313" key="2">
    <source>
        <dbReference type="Proteomes" id="UP001162972"/>
    </source>
</evidence>